<dbReference type="EMBL" id="PP511649">
    <property type="protein sequence ID" value="XCD06265.1"/>
    <property type="molecule type" value="Genomic_DNA"/>
</dbReference>
<organism evidence="4">
    <name type="scientific">Dulem virus 253</name>
    <dbReference type="NCBI Taxonomy" id="3145730"/>
    <lineage>
        <taxon>Viruses</taxon>
        <taxon>Monodnaviria</taxon>
        <taxon>Sangervirae</taxon>
        <taxon>Phixviricota</taxon>
        <taxon>Malgrandaviricetes</taxon>
        <taxon>Petitvirales</taxon>
        <taxon>Microviridae</taxon>
        <taxon>Microvirus</taxon>
    </lineage>
</organism>
<name>A0AAU8B2R1_9VIRU</name>
<protein>
    <submittedName>
        <fullName evidence="4">Replication initiator protein</fullName>
    </submittedName>
</protein>
<evidence type="ECO:0000313" key="3">
    <source>
        <dbReference type="EMBL" id="XCD04634.1"/>
    </source>
</evidence>
<proteinExistence type="predicted"/>
<evidence type="ECO:0000313" key="5">
    <source>
        <dbReference type="EMBL" id="XCD06265.1"/>
    </source>
</evidence>
<dbReference type="InterPro" id="IPR056906">
    <property type="entry name" value="ORF2/G2P_dom"/>
</dbReference>
<dbReference type="EMBL" id="PP511599">
    <property type="protein sequence ID" value="XCD05839.1"/>
    <property type="molecule type" value="Genomic_DNA"/>
</dbReference>
<feature type="domain" description="Replication-associated protein ORF2/G2P" evidence="1">
    <location>
        <begin position="59"/>
        <end position="170"/>
    </location>
</feature>
<dbReference type="EMBL" id="PP511486">
    <property type="protein sequence ID" value="XCD04634.1"/>
    <property type="molecule type" value="Genomic_DNA"/>
</dbReference>
<sequence length="313" mass="35731">MPCLSPLTITVKSRGSVGKSFFNVPCRQCMCCRLKKVQSLRMMSDLYLYDRYMNGQGASFVTLTYSDNFIPLNNSGVITLRKSDFQKFNKRFRINLMRNNLNIPYKFIACGEYGGKLSRPHYHIIMLGITQAIANEFVPLSWNHIENGISDIGSLAQGGLNYVLKYCTKTSLGKDAKKIYDDNNVERPFICHSKSLELDYFERNLQEIEDNNFALRHKGKLVSLPNYYRKKYDVHNQFNTSSILIQKKRVADSQGLSVSEYDKIHAYCLERELVNSALQGQESVDKTSLDVASRTSTTDVKSLALDSFDPIPF</sequence>
<dbReference type="EMBL" id="PP511800">
    <property type="protein sequence ID" value="XCD07710.1"/>
    <property type="molecule type" value="Genomic_DNA"/>
</dbReference>
<accession>A0AAU8B2R1</accession>
<reference evidence="4" key="1">
    <citation type="submission" date="2024-03" db="EMBL/GenBank/DDBJ databases">
        <title>Diverse circular DNA viruses in blood, oral, and fecal samples of captive lemurs.</title>
        <authorList>
            <person name="Paietta E.N."/>
            <person name="Kraberger S."/>
            <person name="Lund M.C."/>
            <person name="Custer J.M."/>
            <person name="Vargas K.M."/>
            <person name="Ehmke E.E."/>
            <person name="Yoder A.D."/>
            <person name="Varsani A."/>
        </authorList>
    </citation>
    <scope>NUCLEOTIDE SEQUENCE</scope>
    <source>
        <strain evidence="2">Duke_21_33</strain>
        <strain evidence="3">Duke_24FF_890</strain>
        <strain evidence="4">Duke_24SF_666</strain>
        <strain evidence="5">Duke_25FS_54</strain>
        <strain evidence="6">Duke_28FS_39</strain>
    </source>
</reference>
<evidence type="ECO:0000313" key="2">
    <source>
        <dbReference type="EMBL" id="XCD03835.1"/>
    </source>
</evidence>
<evidence type="ECO:0000259" key="1">
    <source>
        <dbReference type="Pfam" id="PF23343"/>
    </source>
</evidence>
<dbReference type="Pfam" id="PF23343">
    <property type="entry name" value="REP_ORF2-G2P"/>
    <property type="match status" value="1"/>
</dbReference>
<evidence type="ECO:0000313" key="6">
    <source>
        <dbReference type="EMBL" id="XCD07710.1"/>
    </source>
</evidence>
<evidence type="ECO:0000313" key="4">
    <source>
        <dbReference type="EMBL" id="XCD05839.1"/>
    </source>
</evidence>
<dbReference type="EMBL" id="PP511388">
    <property type="protein sequence ID" value="XCD03835.1"/>
    <property type="molecule type" value="Genomic_DNA"/>
</dbReference>